<evidence type="ECO:0000256" key="3">
    <source>
        <dbReference type="ARBA" id="ARBA00008741"/>
    </source>
</evidence>
<evidence type="ECO:0000256" key="10">
    <source>
        <dbReference type="ARBA" id="ARBA00022989"/>
    </source>
</evidence>
<evidence type="ECO:0000256" key="2">
    <source>
        <dbReference type="ARBA" id="ARBA00004377"/>
    </source>
</evidence>
<keyword evidence="7 12" id="KW-0997">Cell inner membrane</keyword>
<reference evidence="14 15" key="1">
    <citation type="journal article" date="2019" name="Sci. Rep.">
        <title>Differences in resource use lead to coexistence of seed-transmitted microbial populations.</title>
        <authorList>
            <person name="Torres-Cortes G."/>
            <person name="Garcia B.J."/>
            <person name="Compant S."/>
            <person name="Rezki S."/>
            <person name="Jones P."/>
            <person name="Preveaux A."/>
            <person name="Briand M."/>
            <person name="Roulet A."/>
            <person name="Bouchez O."/>
            <person name="Jacobson D."/>
            <person name="Barret M."/>
        </authorList>
    </citation>
    <scope>NUCLEOTIDE SEQUENCE [LARGE SCALE GENOMIC DNA]</scope>
    <source>
        <strain evidence="14 15">CFBP13511</strain>
    </source>
</reference>
<dbReference type="AlphaFoldDB" id="A0A354ADG6"/>
<sequence>MTPAFASWHDFFAMGHYAFYVWLAVASTLIPLALLVLHTLWQRRRLLAGIRQRQAREQRIRAVKMKKAAPAAAGEKS</sequence>
<comment type="function">
    <text evidence="1 12">Required for the export of heme to the periplasm for the biogenesis of c-type cytochromes.</text>
</comment>
<reference evidence="13 16" key="2">
    <citation type="journal article" date="2020" name="FEMS Microbiol. Ecol.">
        <title>Temporal dynamics of bacterial communities during seed development and maturation.</title>
        <authorList>
            <person name="Chesneau G."/>
            <person name="Torres-Cortes G."/>
            <person name="Briand M."/>
            <person name="Darrasse A."/>
            <person name="Preveaux A."/>
            <person name="Marais C."/>
            <person name="Jacques M.A."/>
            <person name="Shade A."/>
            <person name="Barret M."/>
        </authorList>
    </citation>
    <scope>NUCLEOTIDE SEQUENCE [LARGE SCALE GENOMIC DNA]</scope>
    <source>
        <strain evidence="13 16">CFBP13732</strain>
    </source>
</reference>
<keyword evidence="5 12" id="KW-0813">Transport</keyword>
<keyword evidence="11 12" id="KW-0472">Membrane</keyword>
<dbReference type="OrthoDB" id="9815607at2"/>
<evidence type="ECO:0000313" key="13">
    <source>
        <dbReference type="EMBL" id="MBD8105811.1"/>
    </source>
</evidence>
<dbReference type="PANTHER" id="PTHR37531:SF1">
    <property type="entry name" value="HEME EXPORTER PROTEIN D"/>
    <property type="match status" value="1"/>
</dbReference>
<dbReference type="NCBIfam" id="TIGR03141">
    <property type="entry name" value="cytochro_ccmD"/>
    <property type="match status" value="1"/>
</dbReference>
<dbReference type="Pfam" id="PF04995">
    <property type="entry name" value="CcmD"/>
    <property type="match status" value="1"/>
</dbReference>
<evidence type="ECO:0000256" key="5">
    <source>
        <dbReference type="ARBA" id="ARBA00022448"/>
    </source>
</evidence>
<dbReference type="GeneID" id="67475834"/>
<dbReference type="EMBL" id="QGAC01000022">
    <property type="protein sequence ID" value="TKJ85594.1"/>
    <property type="molecule type" value="Genomic_DNA"/>
</dbReference>
<comment type="subcellular location">
    <subcellularLocation>
        <location evidence="2 12">Cell inner membrane</location>
        <topology evidence="2 12">Single-pass membrane protein</topology>
    </subcellularLocation>
</comment>
<dbReference type="GO" id="GO:1903607">
    <property type="term" value="P:cytochrome c biosynthetic process"/>
    <property type="evidence" value="ECO:0007669"/>
    <property type="project" value="TreeGrafter"/>
</dbReference>
<comment type="similarity">
    <text evidence="3 12">Belongs to the CcmD/CycX/HelD family.</text>
</comment>
<evidence type="ECO:0000313" key="15">
    <source>
        <dbReference type="Proteomes" id="UP000306393"/>
    </source>
</evidence>
<keyword evidence="10 12" id="KW-1133">Transmembrane helix</keyword>
<evidence type="ECO:0000256" key="1">
    <source>
        <dbReference type="ARBA" id="ARBA00002442"/>
    </source>
</evidence>
<evidence type="ECO:0000256" key="4">
    <source>
        <dbReference type="ARBA" id="ARBA00016461"/>
    </source>
</evidence>
<dbReference type="PANTHER" id="PTHR37531">
    <property type="entry name" value="HEME EXPORTER PROTEIN D"/>
    <property type="match status" value="1"/>
</dbReference>
<dbReference type="RefSeq" id="WP_062743031.1">
    <property type="nucleotide sequence ID" value="NZ_CP022725.1"/>
</dbReference>
<keyword evidence="6 12" id="KW-1003">Cell membrane</keyword>
<dbReference type="GO" id="GO:0017004">
    <property type="term" value="P:cytochrome complex assembly"/>
    <property type="evidence" value="ECO:0007669"/>
    <property type="project" value="UniProtKB-KW"/>
</dbReference>
<dbReference type="STRING" id="1219360.GCA_001571305_00567"/>
<dbReference type="GO" id="GO:0015886">
    <property type="term" value="P:heme transport"/>
    <property type="evidence" value="ECO:0007669"/>
    <property type="project" value="InterPro"/>
</dbReference>
<evidence type="ECO:0000256" key="6">
    <source>
        <dbReference type="ARBA" id="ARBA00022475"/>
    </source>
</evidence>
<evidence type="ECO:0000256" key="8">
    <source>
        <dbReference type="ARBA" id="ARBA00022692"/>
    </source>
</evidence>
<gene>
    <name evidence="14" type="primary">ccmD</name>
    <name evidence="14" type="ORF">EpCFBP13511_19460</name>
    <name evidence="13" type="ORF">IFT93_05145</name>
</gene>
<dbReference type="GO" id="GO:0005886">
    <property type="term" value="C:plasma membrane"/>
    <property type="evidence" value="ECO:0007669"/>
    <property type="project" value="UniProtKB-SubCell"/>
</dbReference>
<evidence type="ECO:0000256" key="11">
    <source>
        <dbReference type="ARBA" id="ARBA00023136"/>
    </source>
</evidence>
<proteinExistence type="inferred from homology"/>
<keyword evidence="9 12" id="KW-0201">Cytochrome c-type biogenesis</keyword>
<dbReference type="Proteomes" id="UP000661012">
    <property type="component" value="Unassembled WGS sequence"/>
</dbReference>
<dbReference type="InterPro" id="IPR007078">
    <property type="entry name" value="Haem_export_protD_CcmD"/>
</dbReference>
<comment type="caution">
    <text evidence="14">The sequence shown here is derived from an EMBL/GenBank/DDBJ whole genome shotgun (WGS) entry which is preliminary data.</text>
</comment>
<evidence type="ECO:0000256" key="7">
    <source>
        <dbReference type="ARBA" id="ARBA00022519"/>
    </source>
</evidence>
<keyword evidence="8 12" id="KW-0812">Transmembrane</keyword>
<organism evidence="14 15">
    <name type="scientific">Erwinia persicina</name>
    <dbReference type="NCBI Taxonomy" id="55211"/>
    <lineage>
        <taxon>Bacteria</taxon>
        <taxon>Pseudomonadati</taxon>
        <taxon>Pseudomonadota</taxon>
        <taxon>Gammaproteobacteria</taxon>
        <taxon>Enterobacterales</taxon>
        <taxon>Erwiniaceae</taxon>
        <taxon>Erwinia</taxon>
    </lineage>
</organism>
<name>A0A354ADG6_9GAMM</name>
<evidence type="ECO:0000256" key="12">
    <source>
        <dbReference type="RuleBase" id="RU363101"/>
    </source>
</evidence>
<evidence type="ECO:0000313" key="16">
    <source>
        <dbReference type="Proteomes" id="UP000661012"/>
    </source>
</evidence>
<dbReference type="Proteomes" id="UP000306393">
    <property type="component" value="Unassembled WGS sequence"/>
</dbReference>
<protein>
    <recommendedName>
        <fullName evidence="4 12">Heme exporter protein D</fullName>
    </recommendedName>
</protein>
<accession>A0A354ADG6</accession>
<keyword evidence="16" id="KW-1185">Reference proteome</keyword>
<dbReference type="KEGG" id="epe:CI789_02895"/>
<evidence type="ECO:0000313" key="14">
    <source>
        <dbReference type="EMBL" id="TKJ85594.1"/>
    </source>
</evidence>
<evidence type="ECO:0000256" key="9">
    <source>
        <dbReference type="ARBA" id="ARBA00022748"/>
    </source>
</evidence>
<dbReference type="InterPro" id="IPR052075">
    <property type="entry name" value="Heme_exporter_D"/>
</dbReference>
<dbReference type="EMBL" id="JACYNN010000002">
    <property type="protein sequence ID" value="MBD8105811.1"/>
    <property type="molecule type" value="Genomic_DNA"/>
</dbReference>
<feature type="transmembrane region" description="Helical" evidence="12">
    <location>
        <begin position="20"/>
        <end position="41"/>
    </location>
</feature>